<dbReference type="Pfam" id="PF12831">
    <property type="entry name" value="FAD_oxidored"/>
    <property type="match status" value="1"/>
</dbReference>
<comment type="caution">
    <text evidence="2">The sequence shown here is derived from an EMBL/GenBank/DDBJ whole genome shotgun (WGS) entry which is preliminary data.</text>
</comment>
<name>A0A2T0K8I1_9ACTN</name>
<dbReference type="InterPro" id="IPR036188">
    <property type="entry name" value="FAD/NAD-bd_sf"/>
</dbReference>
<keyword evidence="3" id="KW-1185">Reference proteome</keyword>
<dbReference type="Proteomes" id="UP000239415">
    <property type="component" value="Unassembled WGS sequence"/>
</dbReference>
<dbReference type="Gene3D" id="3.50.50.60">
    <property type="entry name" value="FAD/NAD(P)-binding domain"/>
    <property type="match status" value="1"/>
</dbReference>
<protein>
    <submittedName>
        <fullName evidence="2">Flavin-dependent dehydrogenase</fullName>
    </submittedName>
</protein>
<feature type="compositionally biased region" description="Low complexity" evidence="1">
    <location>
        <begin position="455"/>
        <end position="470"/>
    </location>
</feature>
<evidence type="ECO:0000313" key="3">
    <source>
        <dbReference type="Proteomes" id="UP000239415"/>
    </source>
</evidence>
<gene>
    <name evidence="2" type="ORF">CLV67_110134</name>
</gene>
<dbReference type="RefSeq" id="WP_106322285.1">
    <property type="nucleotide sequence ID" value="NZ_BOMO01000051.1"/>
</dbReference>
<dbReference type="OrthoDB" id="9790035at2"/>
<dbReference type="SUPFAM" id="SSF51905">
    <property type="entry name" value="FAD/NAD(P)-binding domain"/>
    <property type="match status" value="1"/>
</dbReference>
<dbReference type="AlphaFoldDB" id="A0A2T0K8I1"/>
<sequence>MPETVGDRVVVLGGGLGALLAARVLAGAYREVILVERDEVVDVAGPRRGVPHGRHAHGLVARGHQIFEQLYPGLTQRMIDGGVRPGDFNGDIRWYFGGRRIRPAISGLISVPATRPVLEFHLRAMVQALPGVRFLQNHDVLGLETTPDRRRVTGARVQSRRPGEQPTVLPADLVIDMTGRGSRAPAWLSELGYGRPAEDKVRIDLAYTTRHYRLDADPFGPDLAMIPAATPSHPRGAFFYRLPGDDNRVELSLTGVLGDHPPTDPDGFLDYVRSLPVPEIHRAVCDAEPLDDPVMFRFPGSVRRRYERLTRFPDNFLIMGDAVCSFNPVYAQGMTVAALETLVLGRHLARGRTPQWRSFFTDIAGQIDAPWDFTANADLGYAAVQGRRTPKTRLINAYVARLQLAAAHDAGLGNAFVRVAGLIDPPTRLLTPGKVVRVLRKSRWDAPRPDPAPAPAARAQAQAQAQADHL</sequence>
<dbReference type="EMBL" id="PVMZ01000010">
    <property type="protein sequence ID" value="PRX19382.1"/>
    <property type="molecule type" value="Genomic_DNA"/>
</dbReference>
<proteinExistence type="predicted"/>
<dbReference type="PANTHER" id="PTHR43422:SF3">
    <property type="entry name" value="THIAMINE THIAZOLE SYNTHASE"/>
    <property type="match status" value="1"/>
</dbReference>
<evidence type="ECO:0000256" key="1">
    <source>
        <dbReference type="SAM" id="MobiDB-lite"/>
    </source>
</evidence>
<reference evidence="2 3" key="1">
    <citation type="submission" date="2018-03" db="EMBL/GenBank/DDBJ databases">
        <title>Genomic Encyclopedia of Archaeal and Bacterial Type Strains, Phase II (KMG-II): from individual species to whole genera.</title>
        <authorList>
            <person name="Goeker M."/>
        </authorList>
    </citation>
    <scope>NUCLEOTIDE SEQUENCE [LARGE SCALE GENOMIC DNA]</scope>
    <source>
        <strain evidence="2 3">DSM 43146</strain>
    </source>
</reference>
<organism evidence="2 3">
    <name type="scientific">Actinoplanes italicus</name>
    <dbReference type="NCBI Taxonomy" id="113567"/>
    <lineage>
        <taxon>Bacteria</taxon>
        <taxon>Bacillati</taxon>
        <taxon>Actinomycetota</taxon>
        <taxon>Actinomycetes</taxon>
        <taxon>Micromonosporales</taxon>
        <taxon>Micromonosporaceae</taxon>
        <taxon>Actinoplanes</taxon>
    </lineage>
</organism>
<accession>A0A2T0K8I1</accession>
<dbReference type="PANTHER" id="PTHR43422">
    <property type="entry name" value="THIAMINE THIAZOLE SYNTHASE"/>
    <property type="match status" value="1"/>
</dbReference>
<feature type="region of interest" description="Disordered" evidence="1">
    <location>
        <begin position="442"/>
        <end position="470"/>
    </location>
</feature>
<evidence type="ECO:0000313" key="2">
    <source>
        <dbReference type="EMBL" id="PRX19382.1"/>
    </source>
</evidence>